<dbReference type="ExpressionAtlas" id="A0A1D6EFH5">
    <property type="expression patterns" value="baseline and differential"/>
</dbReference>
<dbReference type="FunFam" id="2.60.34.20:FF:000001">
    <property type="entry name" value="protein AAR2 homolog"/>
    <property type="match status" value="1"/>
</dbReference>
<dbReference type="EMBL" id="CM007648">
    <property type="protein sequence ID" value="ONM18934.1"/>
    <property type="molecule type" value="Genomic_DNA"/>
</dbReference>
<organism evidence="2">
    <name type="scientific">Zea mays</name>
    <name type="common">Maize</name>
    <dbReference type="NCBI Taxonomy" id="4577"/>
    <lineage>
        <taxon>Eukaryota</taxon>
        <taxon>Viridiplantae</taxon>
        <taxon>Streptophyta</taxon>
        <taxon>Embryophyta</taxon>
        <taxon>Tracheophyta</taxon>
        <taxon>Spermatophyta</taxon>
        <taxon>Magnoliopsida</taxon>
        <taxon>Liliopsida</taxon>
        <taxon>Poales</taxon>
        <taxon>Poaceae</taxon>
        <taxon>PACMAD clade</taxon>
        <taxon>Panicoideae</taxon>
        <taxon>Andropogonodae</taxon>
        <taxon>Andropogoneae</taxon>
        <taxon>Tripsacinae</taxon>
        <taxon>Zea</taxon>
    </lineage>
</organism>
<dbReference type="InterPro" id="IPR038516">
    <property type="entry name" value="AAR2_N_sf"/>
</dbReference>
<dbReference type="CDD" id="cd13777">
    <property type="entry name" value="Aar2_N"/>
    <property type="match status" value="1"/>
</dbReference>
<proteinExistence type="predicted"/>
<dbReference type="InterPro" id="IPR033647">
    <property type="entry name" value="Aar2_N"/>
</dbReference>
<reference evidence="2" key="1">
    <citation type="submission" date="2015-12" db="EMBL/GenBank/DDBJ databases">
        <title>Update maize B73 reference genome by single molecule sequencing technologies.</title>
        <authorList>
            <consortium name="Maize Genome Sequencing Project"/>
            <person name="Ware D."/>
        </authorList>
    </citation>
    <scope>NUCLEOTIDE SEQUENCE [LARGE SCALE GENOMIC DNA]</scope>
    <source>
        <tissue evidence="2">Seedling</tissue>
    </source>
</reference>
<sequence>MASGGGAAARMDPEVATELVRKGATLLLLDVPQRTLFGIDTQMFSVGPKFKGMKMVPPGAHFVYYCSPNRHGNEFAPTVGFFLTTHQSEVIVRKWDVQEERLIKLSEEENQLEEKSQLRGSHHGWIKLPKVTWRDVWWNN</sequence>
<name>A0A1D6EFH5_MAIZE</name>
<evidence type="ECO:0000259" key="1">
    <source>
        <dbReference type="Pfam" id="PF20981"/>
    </source>
</evidence>
<evidence type="ECO:0000313" key="2">
    <source>
        <dbReference type="EMBL" id="ONM18934.1"/>
    </source>
</evidence>
<dbReference type="AlphaFoldDB" id="A0A1D6EFH5"/>
<gene>
    <name evidence="2" type="ORF">ZEAMMB73_Zm00001d004460</name>
</gene>
<dbReference type="Pfam" id="PF20981">
    <property type="entry name" value="AAR2_1st"/>
    <property type="match status" value="1"/>
</dbReference>
<dbReference type="PANTHER" id="PTHR12689">
    <property type="entry name" value="A1 CISTRON SPLICING FACTOR AAR2-RELATED"/>
    <property type="match status" value="1"/>
</dbReference>
<dbReference type="PANTHER" id="PTHR12689:SF4">
    <property type="entry name" value="PROTEIN AAR2 HOMOLOG"/>
    <property type="match status" value="1"/>
</dbReference>
<dbReference type="InterPro" id="IPR007946">
    <property type="entry name" value="AAR2"/>
</dbReference>
<accession>A0A1D6EFH5</accession>
<protein>
    <submittedName>
        <fullName evidence="2">AAR2 protein family</fullName>
    </submittedName>
</protein>
<feature type="domain" description="AAR2 N-terminal" evidence="1">
    <location>
        <begin position="23"/>
        <end position="114"/>
    </location>
</feature>
<dbReference type="Gene3D" id="2.60.34.20">
    <property type="match status" value="1"/>
</dbReference>